<keyword evidence="1" id="KW-1185">Reference proteome</keyword>
<dbReference type="Proteomes" id="UP000887569">
    <property type="component" value="Unplaced"/>
</dbReference>
<evidence type="ECO:0000313" key="2">
    <source>
        <dbReference type="WBParaSite" id="PgR112_g015_t03"/>
    </source>
</evidence>
<evidence type="ECO:0000313" key="3">
    <source>
        <dbReference type="WBParaSite" id="PgR247_g003_t08"/>
    </source>
</evidence>
<proteinExistence type="predicted"/>
<sequence>MGCYRANIDSKSCHFISPEYQGASGRASKYLTQQIQIAQSGKGCKFVFKLLHSKIAKLMGRFSKNHHC</sequence>
<protein>
    <submittedName>
        <fullName evidence="3">Secreted protein</fullName>
    </submittedName>
</protein>
<reference evidence="2 3" key="1">
    <citation type="submission" date="2022-11" db="UniProtKB">
        <authorList>
            <consortium name="WormBaseParasite"/>
        </authorList>
    </citation>
    <scope>IDENTIFICATION</scope>
</reference>
<dbReference type="AlphaFoldDB" id="A0A915CAW8"/>
<organism evidence="1 2">
    <name type="scientific">Parascaris univalens</name>
    <name type="common">Nematode worm</name>
    <dbReference type="NCBI Taxonomy" id="6257"/>
    <lineage>
        <taxon>Eukaryota</taxon>
        <taxon>Metazoa</taxon>
        <taxon>Ecdysozoa</taxon>
        <taxon>Nematoda</taxon>
        <taxon>Chromadorea</taxon>
        <taxon>Rhabditida</taxon>
        <taxon>Spirurina</taxon>
        <taxon>Ascaridomorpha</taxon>
        <taxon>Ascaridoidea</taxon>
        <taxon>Ascarididae</taxon>
        <taxon>Parascaris</taxon>
    </lineage>
</organism>
<evidence type="ECO:0000313" key="1">
    <source>
        <dbReference type="Proteomes" id="UP000887569"/>
    </source>
</evidence>
<name>A0A915CAW8_PARUN</name>
<dbReference type="WBParaSite" id="PgR112_g015_t03">
    <property type="protein sequence ID" value="PgR112_g015_t03"/>
    <property type="gene ID" value="PgR112_g015"/>
</dbReference>
<dbReference type="WBParaSite" id="PgR247_g003_t08">
    <property type="protein sequence ID" value="PgR247_g003_t08"/>
    <property type="gene ID" value="PgR247_g003"/>
</dbReference>
<accession>A0A915CAW8</accession>